<dbReference type="InterPro" id="IPR003128">
    <property type="entry name" value="Villin_headpiece"/>
</dbReference>
<gene>
    <name evidence="3" type="ORF">TTAC_LOCUS9851</name>
</gene>
<dbReference type="OrthoDB" id="1746725at2759"/>
<dbReference type="GO" id="GO:0051015">
    <property type="term" value="F:actin filament binding"/>
    <property type="evidence" value="ECO:0007669"/>
    <property type="project" value="TreeGrafter"/>
</dbReference>
<organism evidence="5">
    <name type="scientific">Hydatigena taeniaeformis</name>
    <name type="common">Feline tapeworm</name>
    <name type="synonym">Taenia taeniaeformis</name>
    <dbReference type="NCBI Taxonomy" id="6205"/>
    <lineage>
        <taxon>Eukaryota</taxon>
        <taxon>Metazoa</taxon>
        <taxon>Spiralia</taxon>
        <taxon>Lophotrochozoa</taxon>
        <taxon>Platyhelminthes</taxon>
        <taxon>Cestoda</taxon>
        <taxon>Eucestoda</taxon>
        <taxon>Cyclophyllidea</taxon>
        <taxon>Taeniidae</taxon>
        <taxon>Hydatigera</taxon>
    </lineage>
</organism>
<feature type="region of interest" description="Disordered" evidence="1">
    <location>
        <begin position="111"/>
        <end position="152"/>
    </location>
</feature>
<dbReference type="PROSITE" id="PS51089">
    <property type="entry name" value="HP"/>
    <property type="match status" value="1"/>
</dbReference>
<dbReference type="Pfam" id="PF02209">
    <property type="entry name" value="VHP"/>
    <property type="match status" value="1"/>
</dbReference>
<sequence length="234" mass="25829">MYACAVTAPSRESQRSSVSPHRLDHSLDLVNLGNRVWTASDRHRCRHDGTSSRKTISTMHVYPSHFTLPISIPSAHFLSPPCFTPGNSTSLRPGYTAGQLSLSSTKTSSIGGSHCFSSPRLDTSQANGHTNGKVSEDAPVQSQTSPIRRNGHRVNDEASNLSQDFDTSLLGSTPSYPSVVCSTPYTMSVKLEGSSAKMYLSDSEFEKVFQLSRVAFYRLPEWKRNDLKRRVDLF</sequence>
<dbReference type="STRING" id="6205.A0A0R3X8J1"/>
<dbReference type="PANTHER" id="PTHR24213">
    <property type="entry name" value="ACTIN-BINDING LIM PROTEIN"/>
    <property type="match status" value="1"/>
</dbReference>
<evidence type="ECO:0000256" key="1">
    <source>
        <dbReference type="SAM" id="MobiDB-lite"/>
    </source>
</evidence>
<evidence type="ECO:0000259" key="2">
    <source>
        <dbReference type="PROSITE" id="PS51089"/>
    </source>
</evidence>
<protein>
    <submittedName>
        <fullName evidence="5">HP domain-containing protein</fullName>
    </submittedName>
</protein>
<dbReference type="EMBL" id="UYWX01021111">
    <property type="protein sequence ID" value="VDM34807.1"/>
    <property type="molecule type" value="Genomic_DNA"/>
</dbReference>
<keyword evidence="4" id="KW-1185">Reference proteome</keyword>
<dbReference type="Proteomes" id="UP000274429">
    <property type="component" value="Unassembled WGS sequence"/>
</dbReference>
<dbReference type="AlphaFoldDB" id="A0A0R3X8J1"/>
<dbReference type="PANTHER" id="PTHR24213:SF9">
    <property type="entry name" value="UNCOORDINATED 115A, ISOFORM B-RELATED"/>
    <property type="match status" value="1"/>
</dbReference>
<dbReference type="GO" id="GO:0015629">
    <property type="term" value="C:actin cytoskeleton"/>
    <property type="evidence" value="ECO:0007669"/>
    <property type="project" value="TreeGrafter"/>
</dbReference>
<dbReference type="GO" id="GO:0007010">
    <property type="term" value="P:cytoskeleton organization"/>
    <property type="evidence" value="ECO:0007669"/>
    <property type="project" value="InterPro"/>
</dbReference>
<reference evidence="3 4" key="2">
    <citation type="submission" date="2018-11" db="EMBL/GenBank/DDBJ databases">
        <authorList>
            <consortium name="Pathogen Informatics"/>
        </authorList>
    </citation>
    <scope>NUCLEOTIDE SEQUENCE [LARGE SCALE GENOMIC DNA]</scope>
</reference>
<accession>A0A0R3X8J1</accession>
<dbReference type="InterPro" id="IPR036886">
    <property type="entry name" value="Villin_headpiece_dom_sf"/>
</dbReference>
<dbReference type="Gene3D" id="1.10.950.10">
    <property type="entry name" value="Villin headpiece domain"/>
    <property type="match status" value="1"/>
</dbReference>
<feature type="compositionally biased region" description="Polar residues" evidence="1">
    <location>
        <begin position="120"/>
        <end position="133"/>
    </location>
</feature>
<proteinExistence type="predicted"/>
<dbReference type="SUPFAM" id="SSF47050">
    <property type="entry name" value="VHP, Villin headpiece domain"/>
    <property type="match status" value="1"/>
</dbReference>
<name>A0A0R3X8J1_HYDTA</name>
<dbReference type="GO" id="GO:0030032">
    <property type="term" value="P:lamellipodium assembly"/>
    <property type="evidence" value="ECO:0007669"/>
    <property type="project" value="TreeGrafter"/>
</dbReference>
<feature type="domain" description="HP" evidence="2">
    <location>
        <begin position="159"/>
        <end position="234"/>
    </location>
</feature>
<evidence type="ECO:0000313" key="3">
    <source>
        <dbReference type="EMBL" id="VDM34807.1"/>
    </source>
</evidence>
<reference evidence="5" key="1">
    <citation type="submission" date="2017-02" db="UniProtKB">
        <authorList>
            <consortium name="WormBaseParasite"/>
        </authorList>
    </citation>
    <scope>IDENTIFICATION</scope>
</reference>
<evidence type="ECO:0000313" key="5">
    <source>
        <dbReference type="WBParaSite" id="TTAC_0000986601-mRNA-1"/>
    </source>
</evidence>
<evidence type="ECO:0000313" key="4">
    <source>
        <dbReference type="Proteomes" id="UP000274429"/>
    </source>
</evidence>
<dbReference type="WBParaSite" id="TTAC_0000986601-mRNA-1">
    <property type="protein sequence ID" value="TTAC_0000986601-mRNA-1"/>
    <property type="gene ID" value="TTAC_0000986601"/>
</dbReference>
<dbReference type="SMART" id="SM00153">
    <property type="entry name" value="VHP"/>
    <property type="match status" value="1"/>
</dbReference>
<dbReference type="InterPro" id="IPR051618">
    <property type="entry name" value="Actin-binding_LIM"/>
</dbReference>